<protein>
    <submittedName>
        <fullName evidence="2">Uncharacterized protein</fullName>
    </submittedName>
</protein>
<organism evidence="2 3">
    <name type="scientific">Metarhizium guizhouense (strain ARSEF 977)</name>
    <dbReference type="NCBI Taxonomy" id="1276136"/>
    <lineage>
        <taxon>Eukaryota</taxon>
        <taxon>Fungi</taxon>
        <taxon>Dikarya</taxon>
        <taxon>Ascomycota</taxon>
        <taxon>Pezizomycotina</taxon>
        <taxon>Sordariomycetes</taxon>
        <taxon>Hypocreomycetidae</taxon>
        <taxon>Hypocreales</taxon>
        <taxon>Clavicipitaceae</taxon>
        <taxon>Metarhizium</taxon>
    </lineage>
</organism>
<proteinExistence type="predicted"/>
<feature type="compositionally biased region" description="Basic and acidic residues" evidence="1">
    <location>
        <begin position="8"/>
        <end position="60"/>
    </location>
</feature>
<gene>
    <name evidence="2" type="ORF">MGU_02891</name>
</gene>
<dbReference type="HOGENOM" id="CLU_1378432_0_0_1"/>
<keyword evidence="3" id="KW-1185">Reference proteome</keyword>
<name>A0A0B4HJU6_METGA</name>
<accession>A0A0B4HJU6</accession>
<comment type="caution">
    <text evidence="2">The sequence shown here is derived from an EMBL/GenBank/DDBJ whole genome shotgun (WGS) entry which is preliminary data.</text>
</comment>
<feature type="compositionally biased region" description="Polar residues" evidence="1">
    <location>
        <begin position="66"/>
        <end position="83"/>
    </location>
</feature>
<feature type="region of interest" description="Disordered" evidence="1">
    <location>
        <begin position="130"/>
        <end position="154"/>
    </location>
</feature>
<evidence type="ECO:0000313" key="2">
    <source>
        <dbReference type="EMBL" id="KID90186.1"/>
    </source>
</evidence>
<evidence type="ECO:0000256" key="1">
    <source>
        <dbReference type="SAM" id="MobiDB-lite"/>
    </source>
</evidence>
<dbReference type="Proteomes" id="UP000031192">
    <property type="component" value="Unassembled WGS sequence"/>
</dbReference>
<reference evidence="2 3" key="1">
    <citation type="journal article" date="2014" name="Proc. Natl. Acad. Sci. U.S.A.">
        <title>Trajectory and genomic determinants of fungal-pathogen speciation and host adaptation.</title>
        <authorList>
            <person name="Hu X."/>
            <person name="Xiao G."/>
            <person name="Zheng P."/>
            <person name="Shang Y."/>
            <person name="Su Y."/>
            <person name="Zhang X."/>
            <person name="Liu X."/>
            <person name="Zhan S."/>
            <person name="St Leger R.J."/>
            <person name="Wang C."/>
        </authorList>
    </citation>
    <scope>NUCLEOTIDE SEQUENCE [LARGE SCALE GENOMIC DNA]</scope>
    <source>
        <strain evidence="2 3">ARSEF 977</strain>
    </source>
</reference>
<dbReference type="EMBL" id="AZNH01000006">
    <property type="protein sequence ID" value="KID90186.1"/>
    <property type="molecule type" value="Genomic_DNA"/>
</dbReference>
<sequence>MDSVGGELKTRNEQKEMERWEVPEERYEGWEVEGRCAPRWEDGRTQPDGHRLFRMGDRQAQEPPGGQSSKAVSQSHQTDTTQHPVPLHSTRLDGLDGWVDGWEGWRAGGLEGQMSVTERGGGDQFVASMTAPAKAKPTPRSKPASTTMRVQGGEASTAPMVRTGMPAIIEGTRRIWRNPSAKPNWGSIDSAGARWRLR</sequence>
<dbReference type="AlphaFoldDB" id="A0A0B4HJU6"/>
<feature type="region of interest" description="Disordered" evidence="1">
    <location>
        <begin position="1"/>
        <end position="92"/>
    </location>
</feature>
<evidence type="ECO:0000313" key="3">
    <source>
        <dbReference type="Proteomes" id="UP000031192"/>
    </source>
</evidence>